<feature type="transmembrane region" description="Helical" evidence="6">
    <location>
        <begin position="235"/>
        <end position="254"/>
    </location>
</feature>
<dbReference type="InterPro" id="IPR050833">
    <property type="entry name" value="Poly_Biosynth_Transport"/>
</dbReference>
<reference evidence="7" key="1">
    <citation type="journal article" date="2019" name="Int. J. Food Microbiol.">
        <title>Developing a novel molecular serotyping system based on capsular polysaccharide synthesis gene clusters of Vibrio parahaemolyticus.</title>
        <authorList>
            <person name="Pang Y."/>
            <person name="Guo X."/>
            <person name="Tian X."/>
            <person name="Liu F."/>
            <person name="Wang L."/>
            <person name="Wu J."/>
            <person name="Zhang S."/>
            <person name="Li S."/>
            <person name="Liu B."/>
        </authorList>
    </citation>
    <scope>NUCLEOTIDE SEQUENCE</scope>
    <source>
        <strain evidence="7">G2865</strain>
    </source>
</reference>
<feature type="transmembrane region" description="Helical" evidence="6">
    <location>
        <begin position="274"/>
        <end position="294"/>
    </location>
</feature>
<keyword evidence="3 6" id="KW-0812">Transmembrane</keyword>
<dbReference type="Pfam" id="PF01943">
    <property type="entry name" value="Polysacc_synt"/>
    <property type="match status" value="1"/>
</dbReference>
<evidence type="ECO:0000256" key="1">
    <source>
        <dbReference type="ARBA" id="ARBA00004651"/>
    </source>
</evidence>
<evidence type="ECO:0000256" key="3">
    <source>
        <dbReference type="ARBA" id="ARBA00022692"/>
    </source>
</evidence>
<evidence type="ECO:0000313" key="7">
    <source>
        <dbReference type="EMBL" id="QFF90589.1"/>
    </source>
</evidence>
<dbReference type="PANTHER" id="PTHR30250">
    <property type="entry name" value="PST FAMILY PREDICTED COLANIC ACID TRANSPORTER"/>
    <property type="match status" value="1"/>
</dbReference>
<evidence type="ECO:0000256" key="2">
    <source>
        <dbReference type="ARBA" id="ARBA00022475"/>
    </source>
</evidence>
<comment type="subcellular location">
    <subcellularLocation>
        <location evidence="1">Cell membrane</location>
        <topology evidence="1">Multi-pass membrane protein</topology>
    </subcellularLocation>
</comment>
<keyword evidence="5 6" id="KW-0472">Membrane</keyword>
<organism evidence="7">
    <name type="scientific">Vibrio parahaemolyticus</name>
    <dbReference type="NCBI Taxonomy" id="670"/>
    <lineage>
        <taxon>Bacteria</taxon>
        <taxon>Pseudomonadati</taxon>
        <taxon>Pseudomonadota</taxon>
        <taxon>Gammaproteobacteria</taxon>
        <taxon>Vibrionales</taxon>
        <taxon>Vibrionaceae</taxon>
        <taxon>Vibrio</taxon>
    </lineage>
</organism>
<feature type="transmembrane region" description="Helical" evidence="6">
    <location>
        <begin position="314"/>
        <end position="332"/>
    </location>
</feature>
<feature type="transmembrane region" description="Helical" evidence="6">
    <location>
        <begin position="199"/>
        <end position="220"/>
    </location>
</feature>
<feature type="transmembrane region" description="Helical" evidence="6">
    <location>
        <begin position="159"/>
        <end position="178"/>
    </location>
</feature>
<dbReference type="AlphaFoldDB" id="A0A5P5X5U0"/>
<feature type="transmembrane region" description="Helical" evidence="6">
    <location>
        <begin position="39"/>
        <end position="57"/>
    </location>
</feature>
<feature type="transmembrane region" description="Helical" evidence="6">
    <location>
        <begin position="7"/>
        <end position="27"/>
    </location>
</feature>
<feature type="transmembrane region" description="Helical" evidence="6">
    <location>
        <begin position="134"/>
        <end position="153"/>
    </location>
</feature>
<dbReference type="InterPro" id="IPR002797">
    <property type="entry name" value="Polysacc_synth"/>
</dbReference>
<dbReference type="EMBL" id="MK473654">
    <property type="protein sequence ID" value="QFF90589.1"/>
    <property type="molecule type" value="Genomic_DNA"/>
</dbReference>
<feature type="transmembrane region" description="Helical" evidence="6">
    <location>
        <begin position="344"/>
        <end position="363"/>
    </location>
</feature>
<evidence type="ECO:0000256" key="6">
    <source>
        <dbReference type="SAM" id="Phobius"/>
    </source>
</evidence>
<dbReference type="PANTHER" id="PTHR30250:SF11">
    <property type="entry name" value="O-ANTIGEN TRANSPORTER-RELATED"/>
    <property type="match status" value="1"/>
</dbReference>
<evidence type="ECO:0000256" key="5">
    <source>
        <dbReference type="ARBA" id="ARBA00023136"/>
    </source>
</evidence>
<evidence type="ECO:0000256" key="4">
    <source>
        <dbReference type="ARBA" id="ARBA00022989"/>
    </source>
</evidence>
<dbReference type="GO" id="GO:0005886">
    <property type="term" value="C:plasma membrane"/>
    <property type="evidence" value="ECO:0007669"/>
    <property type="project" value="UniProtKB-SubCell"/>
</dbReference>
<feature type="transmembrane region" description="Helical" evidence="6">
    <location>
        <begin position="369"/>
        <end position="390"/>
    </location>
</feature>
<sequence>MKKSNLLIPLVDKAFRVLFGVFFFYILTKHLDQSDVGRYVYFVGFSLLFLTLVNLGIDGIVARVFSKTRNNKVLSSAFILKGIGYFIVVMVLSLLFYLNIIKERLYLYTFFSVFPYIFSSVEQYFIVRMKYDKVAFIGIFSTIFSFAVKLILVKYGVDVKYLVLINYLDVLVSNLILLKLYLKEQNIELSRVSYVLTKLVLKASLPLCATGIITTLYIRVDQIIIMKFLGEESNAIYGLAVKFIEPIFLVGTVMSNYYINDLTKYSIRNDHEKLTNIFSVFTLAAFLLVLLINIFGETLLIPIFGKDYYQSVDILNILSLTIICQFWILSSAKCLIAKKLQNFALIRNCSALIINIILGLYFVDYIGLYGVALSTLLSYFVSSIISDIISKKTRFLFYIKIKSLIPKWSKQ</sequence>
<keyword evidence="2" id="KW-1003">Cell membrane</keyword>
<feature type="transmembrane region" description="Helical" evidence="6">
    <location>
        <begin position="78"/>
        <end position="100"/>
    </location>
</feature>
<protein>
    <submittedName>
        <fullName evidence="7">Polysaccharide biosynthesis protein</fullName>
    </submittedName>
</protein>
<gene>
    <name evidence="7" type="primary">wzx</name>
</gene>
<keyword evidence="4 6" id="KW-1133">Transmembrane helix</keyword>
<proteinExistence type="predicted"/>
<name>A0A5P5X5U0_VIBPH</name>
<accession>A0A5P5X5U0</accession>
<feature type="transmembrane region" description="Helical" evidence="6">
    <location>
        <begin position="106"/>
        <end position="127"/>
    </location>
</feature>
<dbReference type="RefSeq" id="WP_193250615.1">
    <property type="nucleotide sequence ID" value="NZ_JAHRCZ010000004.1"/>
</dbReference>